<dbReference type="AlphaFoldDB" id="A0A1M6IHR1"/>
<dbReference type="InterPro" id="IPR045865">
    <property type="entry name" value="ACT-like_dom_sf"/>
</dbReference>
<keyword evidence="2" id="KW-1185">Reference proteome</keyword>
<dbReference type="EMBL" id="FQZM01000029">
    <property type="protein sequence ID" value="SHJ34000.1"/>
    <property type="molecule type" value="Genomic_DNA"/>
</dbReference>
<gene>
    <name evidence="1" type="ORF">SAMN02745219_02328</name>
</gene>
<dbReference type="RefSeq" id="WP_072869842.1">
    <property type="nucleotide sequence ID" value="NZ_FQZM01000029.1"/>
</dbReference>
<dbReference type="Pfam" id="PF21699">
    <property type="entry name" value="TM1266-like"/>
    <property type="match status" value="1"/>
</dbReference>
<reference evidence="2" key="1">
    <citation type="submission" date="2016-11" db="EMBL/GenBank/DDBJ databases">
        <authorList>
            <person name="Varghese N."/>
            <person name="Submissions S."/>
        </authorList>
    </citation>
    <scope>NUCLEOTIDE SEQUENCE [LARGE SCALE GENOMIC DNA]</scope>
    <source>
        <strain evidence="2">DSM 16057</strain>
    </source>
</reference>
<protein>
    <submittedName>
        <fullName evidence="1">Putative iron-only hydrogenase system regulator</fullName>
    </submittedName>
</protein>
<sequence>MQKDICVVGILVDGRADRAPEVQQVLTRHGSRILSRSGIPDPSRRRGIITLTMEADESERKTLEQDLQQIEGVVVKSVALGPALT</sequence>
<dbReference type="STRING" id="1121432.SAMN02745219_02328"/>
<dbReference type="OrthoDB" id="1121298at2"/>
<dbReference type="Proteomes" id="UP000184529">
    <property type="component" value="Unassembled WGS sequence"/>
</dbReference>
<evidence type="ECO:0000313" key="2">
    <source>
        <dbReference type="Proteomes" id="UP000184529"/>
    </source>
</evidence>
<evidence type="ECO:0000313" key="1">
    <source>
        <dbReference type="EMBL" id="SHJ34000.1"/>
    </source>
</evidence>
<dbReference type="InterPro" id="IPR027271">
    <property type="entry name" value="Acetolactate_synth/TF_NikR_C"/>
</dbReference>
<dbReference type="InterPro" id="IPR023860">
    <property type="entry name" value="FeFe-hyd_TM1266"/>
</dbReference>
<organism evidence="1 2">
    <name type="scientific">Desulfofundulus thermosubterraneus DSM 16057</name>
    <dbReference type="NCBI Taxonomy" id="1121432"/>
    <lineage>
        <taxon>Bacteria</taxon>
        <taxon>Bacillati</taxon>
        <taxon>Bacillota</taxon>
        <taxon>Clostridia</taxon>
        <taxon>Eubacteriales</taxon>
        <taxon>Peptococcaceae</taxon>
        <taxon>Desulfofundulus</taxon>
    </lineage>
</organism>
<dbReference type="SUPFAM" id="SSF55021">
    <property type="entry name" value="ACT-like"/>
    <property type="match status" value="1"/>
</dbReference>
<proteinExistence type="predicted"/>
<name>A0A1M6IHR1_9FIRM</name>
<dbReference type="Gene3D" id="3.30.70.1150">
    <property type="entry name" value="ACT-like. Chain A, domain 2"/>
    <property type="match status" value="1"/>
</dbReference>
<accession>A0A1M6IHR1</accession>